<sequence>MLTAILLLVALFWLVIAIDTWKGLRELPTLDNEPPTAIVGKISVIVAARNEAHTIEKSIRSQLQQTYQSIEWILVNDRSTDGTGIIMEKLARLDSRIHVLHIDNLPAGWLGKNHALYRGYMQSSGSLLVFTDADVHYEPDLLTKAVAFFTRQKLHHLTLSPSLEARSFLLKGFIAYFLFGFSYYKRPWSANREHSKTGIGIGAFNMLDRKTYKIIGTHQAIRMRPDDDLQLGMLVKKHRLKQRLATALPLLKVEWYPSLHEAVKGLEKNTFAGLHYRYSMVLFAIFGVFISQLLPFFTLWHGDPFNQLLSAIIIVLIISIYYPLTKKMTSFLSWHILLFPLSVLLFLYAITRATVLTFLRGGIQWRGTHYPLKELKKRIK</sequence>
<comment type="pathway">
    <text evidence="8">Carotenoid biosynthesis; staphyloxanthin biosynthesis; staphyloxanthin from farnesyl diphosphate: step 4/5.</text>
</comment>
<evidence type="ECO:0000256" key="5">
    <source>
        <dbReference type="ARBA" id="ARBA00022746"/>
    </source>
</evidence>
<keyword evidence="3" id="KW-0328">Glycosyltransferase</keyword>
<keyword evidence="11" id="KW-1133">Transmembrane helix</keyword>
<comment type="function">
    <text evidence="7">Catalyzes the glycosylation of 4,4'-diaponeurosporenoate, i.e. the esterification of glucose at the C1'' position with the carboxyl group of 4,4'-diaponeurosporenic acid, to form glycosyl-4,4'-diaponeurosporenoate. This is a step in the biosynthesis of staphyloxanthin, an orange pigment present in most staphylococci strains.</text>
</comment>
<dbReference type="GO" id="GO:0005886">
    <property type="term" value="C:plasma membrane"/>
    <property type="evidence" value="ECO:0007669"/>
    <property type="project" value="UniProtKB-SubCell"/>
</dbReference>
<evidence type="ECO:0000313" key="13">
    <source>
        <dbReference type="EMBL" id="KIL44285.1"/>
    </source>
</evidence>
<dbReference type="AlphaFoldDB" id="A0A0C2R1U2"/>
<dbReference type="EMBL" id="JXRP01000019">
    <property type="protein sequence ID" value="KIL44285.1"/>
    <property type="molecule type" value="Genomic_DNA"/>
</dbReference>
<feature type="domain" description="Glycosyltransferase 2-like" evidence="12">
    <location>
        <begin position="43"/>
        <end position="151"/>
    </location>
</feature>
<evidence type="ECO:0000256" key="11">
    <source>
        <dbReference type="SAM" id="Phobius"/>
    </source>
</evidence>
<evidence type="ECO:0000259" key="12">
    <source>
        <dbReference type="Pfam" id="PF00535"/>
    </source>
</evidence>
<gene>
    <name evidence="13" type="ORF">KP78_32490</name>
</gene>
<comment type="similarity">
    <text evidence="9">Belongs to the glycosyltransferase 2 family. CrtQ subfamily.</text>
</comment>
<evidence type="ECO:0000256" key="9">
    <source>
        <dbReference type="ARBA" id="ARBA00038120"/>
    </source>
</evidence>
<dbReference type="InterPro" id="IPR001173">
    <property type="entry name" value="Glyco_trans_2-like"/>
</dbReference>
<dbReference type="Proteomes" id="UP000031938">
    <property type="component" value="Unassembled WGS sequence"/>
</dbReference>
<dbReference type="CDD" id="cd00761">
    <property type="entry name" value="Glyco_tranf_GTA_type"/>
    <property type="match status" value="1"/>
</dbReference>
<keyword evidence="2" id="KW-1003">Cell membrane</keyword>
<evidence type="ECO:0000256" key="3">
    <source>
        <dbReference type="ARBA" id="ARBA00022676"/>
    </source>
</evidence>
<keyword evidence="11" id="KW-0812">Transmembrane</keyword>
<evidence type="ECO:0000313" key="14">
    <source>
        <dbReference type="Proteomes" id="UP000031938"/>
    </source>
</evidence>
<dbReference type="STRING" id="889306.KP78_32490"/>
<dbReference type="PATRIC" id="fig|889306.3.peg.3263"/>
<dbReference type="GO" id="GO:0016757">
    <property type="term" value="F:glycosyltransferase activity"/>
    <property type="evidence" value="ECO:0007669"/>
    <property type="project" value="UniProtKB-KW"/>
</dbReference>
<evidence type="ECO:0000256" key="2">
    <source>
        <dbReference type="ARBA" id="ARBA00022475"/>
    </source>
</evidence>
<evidence type="ECO:0000256" key="7">
    <source>
        <dbReference type="ARBA" id="ARBA00037281"/>
    </source>
</evidence>
<feature type="transmembrane region" description="Helical" evidence="11">
    <location>
        <begin position="278"/>
        <end position="299"/>
    </location>
</feature>
<feature type="transmembrane region" description="Helical" evidence="11">
    <location>
        <begin position="305"/>
        <end position="324"/>
    </location>
</feature>
<feature type="transmembrane region" description="Helical" evidence="11">
    <location>
        <begin position="331"/>
        <end position="350"/>
    </location>
</feature>
<keyword evidence="4 13" id="KW-0808">Transferase</keyword>
<keyword evidence="5" id="KW-0125">Carotenoid biosynthesis</keyword>
<proteinExistence type="inferred from homology"/>
<protein>
    <recommendedName>
        <fullName evidence="10">4,4'-diaponeurosporenoate glycosyltransferase</fullName>
    </recommendedName>
</protein>
<keyword evidence="14" id="KW-1185">Reference proteome</keyword>
<reference evidence="13 14" key="1">
    <citation type="submission" date="2015-01" db="EMBL/GenBank/DDBJ databases">
        <title>Genome sequencing of Jeotgalibacillus soli.</title>
        <authorList>
            <person name="Goh K.M."/>
            <person name="Chan K.-G."/>
            <person name="Yaakop A.S."/>
            <person name="Ee R."/>
            <person name="Gan H.M."/>
            <person name="Chan C.S."/>
        </authorList>
    </citation>
    <scope>NUCLEOTIDE SEQUENCE [LARGE SCALE GENOMIC DNA]</scope>
    <source>
        <strain evidence="13 14">P9</strain>
    </source>
</reference>
<evidence type="ECO:0000256" key="10">
    <source>
        <dbReference type="ARBA" id="ARBA00040345"/>
    </source>
</evidence>
<dbReference type="Pfam" id="PF00535">
    <property type="entry name" value="Glycos_transf_2"/>
    <property type="match status" value="1"/>
</dbReference>
<comment type="subcellular location">
    <subcellularLocation>
        <location evidence="1">Cell membrane</location>
    </subcellularLocation>
</comment>
<dbReference type="InterPro" id="IPR029044">
    <property type="entry name" value="Nucleotide-diphossugar_trans"/>
</dbReference>
<accession>A0A0C2R1U2</accession>
<dbReference type="OrthoDB" id="9806525at2"/>
<organism evidence="13 14">
    <name type="scientific">Jeotgalibacillus soli</name>
    <dbReference type="NCBI Taxonomy" id="889306"/>
    <lineage>
        <taxon>Bacteria</taxon>
        <taxon>Bacillati</taxon>
        <taxon>Bacillota</taxon>
        <taxon>Bacilli</taxon>
        <taxon>Bacillales</taxon>
        <taxon>Caryophanaceae</taxon>
        <taxon>Jeotgalibacillus</taxon>
    </lineage>
</organism>
<comment type="caution">
    <text evidence="13">The sequence shown here is derived from an EMBL/GenBank/DDBJ whole genome shotgun (WGS) entry which is preliminary data.</text>
</comment>
<feature type="transmembrane region" description="Helical" evidence="11">
    <location>
        <begin position="168"/>
        <end position="184"/>
    </location>
</feature>
<dbReference type="PANTHER" id="PTHR43646:SF2">
    <property type="entry name" value="GLYCOSYLTRANSFERASE 2-LIKE DOMAIN-CONTAINING PROTEIN"/>
    <property type="match status" value="1"/>
</dbReference>
<name>A0A0C2R1U2_9BACL</name>
<dbReference type="PANTHER" id="PTHR43646">
    <property type="entry name" value="GLYCOSYLTRANSFERASE"/>
    <property type="match status" value="1"/>
</dbReference>
<dbReference type="Gene3D" id="3.90.550.10">
    <property type="entry name" value="Spore Coat Polysaccharide Biosynthesis Protein SpsA, Chain A"/>
    <property type="match status" value="1"/>
</dbReference>
<evidence type="ECO:0000256" key="8">
    <source>
        <dbReference type="ARBA" id="ARBA00037904"/>
    </source>
</evidence>
<dbReference type="GO" id="GO:0016117">
    <property type="term" value="P:carotenoid biosynthetic process"/>
    <property type="evidence" value="ECO:0007669"/>
    <property type="project" value="UniProtKB-KW"/>
</dbReference>
<evidence type="ECO:0000256" key="1">
    <source>
        <dbReference type="ARBA" id="ARBA00004236"/>
    </source>
</evidence>
<dbReference type="RefSeq" id="WP_041090177.1">
    <property type="nucleotide sequence ID" value="NZ_JXRP01000019.1"/>
</dbReference>
<evidence type="ECO:0000256" key="4">
    <source>
        <dbReference type="ARBA" id="ARBA00022679"/>
    </source>
</evidence>
<keyword evidence="6 11" id="KW-0472">Membrane</keyword>
<dbReference type="SUPFAM" id="SSF53448">
    <property type="entry name" value="Nucleotide-diphospho-sugar transferases"/>
    <property type="match status" value="1"/>
</dbReference>
<evidence type="ECO:0000256" key="6">
    <source>
        <dbReference type="ARBA" id="ARBA00023136"/>
    </source>
</evidence>